<dbReference type="Pfam" id="PF01467">
    <property type="entry name" value="CTP_transf_like"/>
    <property type="match status" value="1"/>
</dbReference>
<evidence type="ECO:0000313" key="2">
    <source>
        <dbReference type="EMBL" id="KAG5456379.1"/>
    </source>
</evidence>
<dbReference type="GO" id="GO:0015937">
    <property type="term" value="P:coenzyme A biosynthetic process"/>
    <property type="evidence" value="ECO:0007669"/>
    <property type="project" value="TreeGrafter"/>
</dbReference>
<dbReference type="Proteomes" id="UP000673691">
    <property type="component" value="Unassembled WGS sequence"/>
</dbReference>
<proteinExistence type="predicted"/>
<dbReference type="PANTHER" id="PTHR10695">
    <property type="entry name" value="DEPHOSPHO-COA KINASE-RELATED"/>
    <property type="match status" value="1"/>
</dbReference>
<comment type="caution">
    <text evidence="2">The sequence shown here is derived from an EMBL/GenBank/DDBJ whole genome shotgun (WGS) entry which is preliminary data.</text>
</comment>
<dbReference type="AlphaFoldDB" id="A0A8H7ZNI3"/>
<dbReference type="PANTHER" id="PTHR10695:SF46">
    <property type="entry name" value="BIFUNCTIONAL COENZYME A SYNTHASE-RELATED"/>
    <property type="match status" value="1"/>
</dbReference>
<feature type="domain" description="Cytidyltransferase-like" evidence="1">
    <location>
        <begin position="204"/>
        <end position="262"/>
    </location>
</feature>
<evidence type="ECO:0000259" key="1">
    <source>
        <dbReference type="Pfam" id="PF01467"/>
    </source>
</evidence>
<reference evidence="2 3" key="1">
    <citation type="journal article" name="Sci. Rep.">
        <title>Genome-scale phylogenetic analyses confirm Olpidium as the closest living zoosporic fungus to the non-flagellated, terrestrial fungi.</title>
        <authorList>
            <person name="Chang Y."/>
            <person name="Rochon D."/>
            <person name="Sekimoto S."/>
            <person name="Wang Y."/>
            <person name="Chovatia M."/>
            <person name="Sandor L."/>
            <person name="Salamov A."/>
            <person name="Grigoriev I.V."/>
            <person name="Stajich J.E."/>
            <person name="Spatafora J.W."/>
        </authorList>
    </citation>
    <scope>NUCLEOTIDE SEQUENCE [LARGE SCALE GENOMIC DNA]</scope>
    <source>
        <strain evidence="2">S191</strain>
    </source>
</reference>
<dbReference type="InterPro" id="IPR004821">
    <property type="entry name" value="Cyt_trans-like"/>
</dbReference>
<dbReference type="OrthoDB" id="330671at2759"/>
<sequence length="390" mass="43269">MSDHMEPHQRRQQQTDKYERALLLLPLRSLAGASKEEGTARALASLVSQSVALCSEEVVVLLSCPELVPRDQCGSAQAPGPPYVWKHLQRVLALLYGAAGERALEEDKPLLRFDVVPDWHCARRSALRDSEGKRPPQVVLMHSGDGEELEKLQSRRLQEGLSKLPSRSLTPQACLPERSSRLRNIGETTARPPFSKRDHAYAAVGGTFDHLHVGHKILLTMAAWVPSETLFCGVTSASMLKSKINRELLQPEEVRLTEARNFLQRIRPQIRYQVEIIDDPCGPAASDGTFSALVVSHETLSGGEFGLSKRFVRPETAYNPSHSVNSERAKRGLDPLEIFVIDVLAGAESESTRTDGHFPAAASPYADKLSSTFIRGWLKSKSEKQRLERT</sequence>
<protein>
    <recommendedName>
        <fullName evidence="1">Cytidyltransferase-like domain-containing protein</fullName>
    </recommendedName>
</protein>
<accession>A0A8H7ZNI3</accession>
<organism evidence="2 3">
    <name type="scientific">Olpidium bornovanus</name>
    <dbReference type="NCBI Taxonomy" id="278681"/>
    <lineage>
        <taxon>Eukaryota</taxon>
        <taxon>Fungi</taxon>
        <taxon>Fungi incertae sedis</taxon>
        <taxon>Olpidiomycota</taxon>
        <taxon>Olpidiomycotina</taxon>
        <taxon>Olpidiomycetes</taxon>
        <taxon>Olpidiales</taxon>
        <taxon>Olpidiaceae</taxon>
        <taxon>Olpidium</taxon>
    </lineage>
</organism>
<evidence type="ECO:0000313" key="3">
    <source>
        <dbReference type="Proteomes" id="UP000673691"/>
    </source>
</evidence>
<dbReference type="EMBL" id="JAEFCI010011837">
    <property type="protein sequence ID" value="KAG5456379.1"/>
    <property type="molecule type" value="Genomic_DNA"/>
</dbReference>
<dbReference type="InterPro" id="IPR014729">
    <property type="entry name" value="Rossmann-like_a/b/a_fold"/>
</dbReference>
<keyword evidence="3" id="KW-1185">Reference proteome</keyword>
<dbReference type="Gene3D" id="3.40.50.620">
    <property type="entry name" value="HUPs"/>
    <property type="match status" value="1"/>
</dbReference>
<dbReference type="SUPFAM" id="SSF52374">
    <property type="entry name" value="Nucleotidylyl transferase"/>
    <property type="match status" value="1"/>
</dbReference>
<dbReference type="GO" id="GO:0004140">
    <property type="term" value="F:dephospho-CoA kinase activity"/>
    <property type="evidence" value="ECO:0007669"/>
    <property type="project" value="TreeGrafter"/>
</dbReference>
<name>A0A8H7ZNI3_9FUNG</name>
<gene>
    <name evidence="2" type="ORF">BJ554DRAFT_3896</name>
</gene>